<dbReference type="InterPro" id="IPR024199">
    <property type="entry name" value="Uncharacterised_DsbB"/>
</dbReference>
<keyword evidence="4 5" id="KW-0472">Membrane</keyword>
<evidence type="ECO:0000313" key="7">
    <source>
        <dbReference type="Proteomes" id="UP001279642"/>
    </source>
</evidence>
<comment type="caution">
    <text evidence="6">The sequence shown here is derived from an EMBL/GenBank/DDBJ whole genome shotgun (WGS) entry which is preliminary data.</text>
</comment>
<feature type="transmembrane region" description="Helical" evidence="5">
    <location>
        <begin position="12"/>
        <end position="33"/>
    </location>
</feature>
<evidence type="ECO:0000256" key="3">
    <source>
        <dbReference type="ARBA" id="ARBA00022989"/>
    </source>
</evidence>
<sequence>MPAARSRFIETPAITWFVTGGALAALCIAWLAQYAGGLAPCELCYMQRYGYWAVIILGLVTITQNDRPQRRGLLLALMGLALLVVAGIAVFHVGVEHKWWEGSTACVGASTAGASTEELTEAILNAPLVRCDVAAWEMFGISMAGYNILYALALAALTFLGVRRSLSAAK</sequence>
<dbReference type="EMBL" id="JAXCLW010000001">
    <property type="protein sequence ID" value="MDY0881217.1"/>
    <property type="molecule type" value="Genomic_DNA"/>
</dbReference>
<evidence type="ECO:0000256" key="5">
    <source>
        <dbReference type="SAM" id="Phobius"/>
    </source>
</evidence>
<organism evidence="6 7">
    <name type="scientific">Dongia soli</name>
    <dbReference type="NCBI Taxonomy" id="600628"/>
    <lineage>
        <taxon>Bacteria</taxon>
        <taxon>Pseudomonadati</taxon>
        <taxon>Pseudomonadota</taxon>
        <taxon>Alphaproteobacteria</taxon>
        <taxon>Rhodospirillales</taxon>
        <taxon>Dongiaceae</taxon>
        <taxon>Dongia</taxon>
    </lineage>
</organism>
<dbReference type="Proteomes" id="UP001279642">
    <property type="component" value="Unassembled WGS sequence"/>
</dbReference>
<keyword evidence="3 5" id="KW-1133">Transmembrane helix</keyword>
<feature type="transmembrane region" description="Helical" evidence="5">
    <location>
        <begin position="74"/>
        <end position="95"/>
    </location>
</feature>
<evidence type="ECO:0000313" key="6">
    <source>
        <dbReference type="EMBL" id="MDY0881217.1"/>
    </source>
</evidence>
<dbReference type="SUPFAM" id="SSF158442">
    <property type="entry name" value="DsbB-like"/>
    <property type="match status" value="1"/>
</dbReference>
<feature type="transmembrane region" description="Helical" evidence="5">
    <location>
        <begin position="144"/>
        <end position="162"/>
    </location>
</feature>
<reference evidence="6 7" key="1">
    <citation type="journal article" date="2016" name="Antonie Van Leeuwenhoek">
        <title>Dongia soli sp. nov., isolated from soil from Dokdo, Korea.</title>
        <authorList>
            <person name="Kim D.U."/>
            <person name="Lee H."/>
            <person name="Kim H."/>
            <person name="Kim S.G."/>
            <person name="Ka J.O."/>
        </authorList>
    </citation>
    <scope>NUCLEOTIDE SEQUENCE [LARGE SCALE GENOMIC DNA]</scope>
    <source>
        <strain evidence="6 7">D78</strain>
    </source>
</reference>
<evidence type="ECO:0000256" key="1">
    <source>
        <dbReference type="ARBA" id="ARBA00004141"/>
    </source>
</evidence>
<keyword evidence="2 5" id="KW-0812">Transmembrane</keyword>
<evidence type="ECO:0000256" key="4">
    <source>
        <dbReference type="ARBA" id="ARBA00023136"/>
    </source>
</evidence>
<feature type="transmembrane region" description="Helical" evidence="5">
    <location>
        <begin position="45"/>
        <end position="62"/>
    </location>
</feature>
<keyword evidence="7" id="KW-1185">Reference proteome</keyword>
<protein>
    <submittedName>
        <fullName evidence="6">Disulfide bond formation protein B</fullName>
    </submittedName>
</protein>
<dbReference type="Gene3D" id="1.20.1550.10">
    <property type="entry name" value="DsbB-like"/>
    <property type="match status" value="1"/>
</dbReference>
<proteinExistence type="predicted"/>
<dbReference type="RefSeq" id="WP_320506292.1">
    <property type="nucleotide sequence ID" value="NZ_JAXCLW010000001.1"/>
</dbReference>
<dbReference type="Pfam" id="PF02600">
    <property type="entry name" value="DsbB"/>
    <property type="match status" value="1"/>
</dbReference>
<gene>
    <name evidence="6" type="ORF">SMD27_00025</name>
</gene>
<accession>A0ABU5E4M5</accession>
<name>A0ABU5E4M5_9PROT</name>
<comment type="subcellular location">
    <subcellularLocation>
        <location evidence="1">Membrane</location>
        <topology evidence="1">Multi-pass membrane protein</topology>
    </subcellularLocation>
</comment>
<dbReference type="InterPro" id="IPR003752">
    <property type="entry name" value="DiS_bond_form_DsbB/BdbC"/>
</dbReference>
<dbReference type="PIRSF" id="PIRSF033913">
    <property type="entry name" value="S-S_format_DsbB"/>
    <property type="match status" value="1"/>
</dbReference>
<evidence type="ECO:0000256" key="2">
    <source>
        <dbReference type="ARBA" id="ARBA00022692"/>
    </source>
</evidence>
<dbReference type="InterPro" id="IPR023380">
    <property type="entry name" value="DsbB-like_sf"/>
</dbReference>